<evidence type="ECO:0000313" key="3">
    <source>
        <dbReference type="Proteomes" id="UP000489961"/>
    </source>
</evidence>
<accession>A0A811GGA0</accession>
<keyword evidence="1" id="KW-0472">Membrane</keyword>
<dbReference type="EMBL" id="CADDTS010000045">
    <property type="protein sequence ID" value="CAB1220838.1"/>
    <property type="molecule type" value="Genomic_DNA"/>
</dbReference>
<name>A0A811GGA0_9GAMM</name>
<proteinExistence type="predicted"/>
<dbReference type="AlphaFoldDB" id="A0A811GGA0"/>
<protein>
    <submittedName>
        <fullName evidence="2">Uncharacterized protein</fullName>
    </submittedName>
</protein>
<evidence type="ECO:0000256" key="1">
    <source>
        <dbReference type="SAM" id="Phobius"/>
    </source>
</evidence>
<comment type="caution">
    <text evidence="2">The sequence shown here is derived from an EMBL/GenBank/DDBJ whole genome shotgun (WGS) entry which is preliminary data.</text>
</comment>
<reference evidence="2 3" key="1">
    <citation type="submission" date="2020-02" db="EMBL/GenBank/DDBJ databases">
        <authorList>
            <person name="Chaudhuri R."/>
        </authorList>
    </citation>
    <scope>NUCLEOTIDE SEQUENCE [LARGE SCALE GENOMIC DNA]</scope>
    <source>
        <strain evidence="2">SFB21</strain>
    </source>
</reference>
<dbReference type="RefSeq" id="WP_174560457.1">
    <property type="nucleotide sequence ID" value="NZ_CADDTS010000045.1"/>
</dbReference>
<dbReference type="Proteomes" id="UP000489961">
    <property type="component" value="Unassembled WGS sequence"/>
</dbReference>
<evidence type="ECO:0000313" key="2">
    <source>
        <dbReference type="EMBL" id="CAB1220838.1"/>
    </source>
</evidence>
<keyword evidence="1" id="KW-0812">Transmembrane</keyword>
<keyword evidence="1" id="KW-1133">Transmembrane helix</keyword>
<organism evidence="2 3">
    <name type="scientific">Acinetobacter bouvetii</name>
    <dbReference type="NCBI Taxonomy" id="202951"/>
    <lineage>
        <taxon>Bacteria</taxon>
        <taxon>Pseudomonadati</taxon>
        <taxon>Pseudomonadota</taxon>
        <taxon>Gammaproteobacteria</taxon>
        <taxon>Moraxellales</taxon>
        <taxon>Moraxellaceae</taxon>
        <taxon>Acinetobacter</taxon>
    </lineage>
</organism>
<gene>
    <name evidence="2" type="ORF">SFB21_2660</name>
</gene>
<sequence length="92" mass="10917">MYYQTQNNDDEKIDAVLRYLFQYEKPELKQAQYVAIVAIFEKIDIAAMYFLFSLICERLPQRAKMLFSGEDYRGKKQVILEVMQNLAYSVES</sequence>
<feature type="transmembrane region" description="Helical" evidence="1">
    <location>
        <begin position="33"/>
        <end position="56"/>
    </location>
</feature>